<dbReference type="AlphaFoldDB" id="A0AAN6SLS2"/>
<evidence type="ECO:0000313" key="3">
    <source>
        <dbReference type="Proteomes" id="UP001303115"/>
    </source>
</evidence>
<keyword evidence="3" id="KW-1185">Reference proteome</keyword>
<gene>
    <name evidence="2" type="ORF">C8A01DRAFT_21055</name>
</gene>
<comment type="caution">
    <text evidence="2">The sequence shown here is derived from an EMBL/GenBank/DDBJ whole genome shotgun (WGS) entry which is preliminary data.</text>
</comment>
<reference evidence="3" key="1">
    <citation type="journal article" date="2023" name="Mol. Phylogenet. Evol.">
        <title>Genome-scale phylogeny and comparative genomics of the fungal order Sordariales.</title>
        <authorList>
            <person name="Hensen N."/>
            <person name="Bonometti L."/>
            <person name="Westerberg I."/>
            <person name="Brannstrom I.O."/>
            <person name="Guillou S."/>
            <person name="Cros-Aarteil S."/>
            <person name="Calhoun S."/>
            <person name="Haridas S."/>
            <person name="Kuo A."/>
            <person name="Mondo S."/>
            <person name="Pangilinan J."/>
            <person name="Riley R."/>
            <person name="LaButti K."/>
            <person name="Andreopoulos B."/>
            <person name="Lipzen A."/>
            <person name="Chen C."/>
            <person name="Yan M."/>
            <person name="Daum C."/>
            <person name="Ng V."/>
            <person name="Clum A."/>
            <person name="Steindorff A."/>
            <person name="Ohm R.A."/>
            <person name="Martin F."/>
            <person name="Silar P."/>
            <person name="Natvig D.O."/>
            <person name="Lalanne C."/>
            <person name="Gautier V."/>
            <person name="Ament-Velasquez S.L."/>
            <person name="Kruys A."/>
            <person name="Hutchinson M.I."/>
            <person name="Powell A.J."/>
            <person name="Barry K."/>
            <person name="Miller A.N."/>
            <person name="Grigoriev I.V."/>
            <person name="Debuchy R."/>
            <person name="Gladieux P."/>
            <person name="Hiltunen Thoren M."/>
            <person name="Johannesson H."/>
        </authorList>
    </citation>
    <scope>NUCLEOTIDE SEQUENCE [LARGE SCALE GENOMIC DNA]</scope>
    <source>
        <strain evidence="3">CBS 284.82</strain>
    </source>
</reference>
<dbReference type="EMBL" id="MU854702">
    <property type="protein sequence ID" value="KAK4031785.1"/>
    <property type="molecule type" value="Genomic_DNA"/>
</dbReference>
<sequence>MGNINDGNLLVDVSSVADSFARLSLGPSSANRRWVIGNVLQPVLDTTHECKFITENHDCFKPARRLRERWDIKAEPWDNFVRLLCGCLHFPFVLLQNPSNAHTQSFEQMRQCYTIDWVSTMLDRIGLSLDEVSVLDICALFSDEDLQKMDAERRSCAVEDAYLLVEEMLMILRPILIISCQCMTQGTWKSDGQEAWKRAGNDLARQLCSSIREARAHRAVAVDRGDLRIWIVRGFHPRRLHYEPSFSPVLTKLFHDVYDPCERWRRGRMTADSGKLVNAEQVNSQTRSPFPTPLAAKHPIHQPANKDEDIEEQGMYKVRVASGEDGRRG</sequence>
<accession>A0AAN6SLS2</accession>
<evidence type="ECO:0000256" key="1">
    <source>
        <dbReference type="SAM" id="MobiDB-lite"/>
    </source>
</evidence>
<feature type="region of interest" description="Disordered" evidence="1">
    <location>
        <begin position="276"/>
        <end position="329"/>
    </location>
</feature>
<name>A0AAN6SLS2_9PEZI</name>
<feature type="compositionally biased region" description="Polar residues" evidence="1">
    <location>
        <begin position="280"/>
        <end position="289"/>
    </location>
</feature>
<evidence type="ECO:0000313" key="2">
    <source>
        <dbReference type="EMBL" id="KAK4031785.1"/>
    </source>
</evidence>
<protein>
    <submittedName>
        <fullName evidence="2">Uncharacterized protein</fullName>
    </submittedName>
</protein>
<dbReference type="Proteomes" id="UP001303115">
    <property type="component" value="Unassembled WGS sequence"/>
</dbReference>
<proteinExistence type="predicted"/>
<organism evidence="2 3">
    <name type="scientific">Parachaetomium inaequale</name>
    <dbReference type="NCBI Taxonomy" id="2588326"/>
    <lineage>
        <taxon>Eukaryota</taxon>
        <taxon>Fungi</taxon>
        <taxon>Dikarya</taxon>
        <taxon>Ascomycota</taxon>
        <taxon>Pezizomycotina</taxon>
        <taxon>Sordariomycetes</taxon>
        <taxon>Sordariomycetidae</taxon>
        <taxon>Sordariales</taxon>
        <taxon>Chaetomiaceae</taxon>
        <taxon>Parachaetomium</taxon>
    </lineage>
</organism>